<gene>
    <name evidence="1" type="ORF">L210DRAFT_988619</name>
</gene>
<sequence length="99" mass="11416">MITDLDLRSLSRLNEVSNTIGTSDIPEGCEMWIRAGMNAKKGWLKHKAGGDPTLLWVDHRHRRVLSEAPSDDYVSSGADDRFDDEYRYWAFIEMHPAHR</sequence>
<reference evidence="1" key="2">
    <citation type="journal article" date="2020" name="Nat. Commun.">
        <title>Large-scale genome sequencing of mycorrhizal fungi provides insights into the early evolution of symbiotic traits.</title>
        <authorList>
            <person name="Miyauchi S."/>
            <person name="Kiss E."/>
            <person name="Kuo A."/>
            <person name="Drula E."/>
            <person name="Kohler A."/>
            <person name="Sanchez-Garcia M."/>
            <person name="Morin E."/>
            <person name="Andreopoulos B."/>
            <person name="Barry K.W."/>
            <person name="Bonito G."/>
            <person name="Buee M."/>
            <person name="Carver A."/>
            <person name="Chen C."/>
            <person name="Cichocki N."/>
            <person name="Clum A."/>
            <person name="Culley D."/>
            <person name="Crous P.W."/>
            <person name="Fauchery L."/>
            <person name="Girlanda M."/>
            <person name="Hayes R.D."/>
            <person name="Keri Z."/>
            <person name="LaButti K."/>
            <person name="Lipzen A."/>
            <person name="Lombard V."/>
            <person name="Magnuson J."/>
            <person name="Maillard F."/>
            <person name="Murat C."/>
            <person name="Nolan M."/>
            <person name="Ohm R.A."/>
            <person name="Pangilinan J."/>
            <person name="Pereira M.F."/>
            <person name="Perotto S."/>
            <person name="Peter M."/>
            <person name="Pfister S."/>
            <person name="Riley R."/>
            <person name="Sitrit Y."/>
            <person name="Stielow J.B."/>
            <person name="Szollosi G."/>
            <person name="Zifcakova L."/>
            <person name="Stursova M."/>
            <person name="Spatafora J.W."/>
            <person name="Tedersoo L."/>
            <person name="Vaario L.M."/>
            <person name="Yamada A."/>
            <person name="Yan M."/>
            <person name="Wang P."/>
            <person name="Xu J."/>
            <person name="Bruns T."/>
            <person name="Baldrian P."/>
            <person name="Vilgalys R."/>
            <person name="Dunand C."/>
            <person name="Henrissat B."/>
            <person name="Grigoriev I.V."/>
            <person name="Hibbett D."/>
            <person name="Nagy L.G."/>
            <person name="Martin F.M."/>
        </authorList>
    </citation>
    <scope>NUCLEOTIDE SEQUENCE</scope>
    <source>
        <strain evidence="1">BED1</strain>
    </source>
</reference>
<dbReference type="AlphaFoldDB" id="A0AAD4G8K5"/>
<proteinExistence type="predicted"/>
<evidence type="ECO:0000313" key="2">
    <source>
        <dbReference type="Proteomes" id="UP001194468"/>
    </source>
</evidence>
<reference evidence="1" key="1">
    <citation type="submission" date="2019-10" db="EMBL/GenBank/DDBJ databases">
        <authorList>
            <consortium name="DOE Joint Genome Institute"/>
            <person name="Kuo A."/>
            <person name="Miyauchi S."/>
            <person name="Kiss E."/>
            <person name="Drula E."/>
            <person name="Kohler A."/>
            <person name="Sanchez-Garcia M."/>
            <person name="Andreopoulos B."/>
            <person name="Barry K.W."/>
            <person name="Bonito G."/>
            <person name="Buee M."/>
            <person name="Carver A."/>
            <person name="Chen C."/>
            <person name="Cichocki N."/>
            <person name="Clum A."/>
            <person name="Culley D."/>
            <person name="Crous P.W."/>
            <person name="Fauchery L."/>
            <person name="Girlanda M."/>
            <person name="Hayes R."/>
            <person name="Keri Z."/>
            <person name="LaButti K."/>
            <person name="Lipzen A."/>
            <person name="Lombard V."/>
            <person name="Magnuson J."/>
            <person name="Maillard F."/>
            <person name="Morin E."/>
            <person name="Murat C."/>
            <person name="Nolan M."/>
            <person name="Ohm R."/>
            <person name="Pangilinan J."/>
            <person name="Pereira M."/>
            <person name="Perotto S."/>
            <person name="Peter M."/>
            <person name="Riley R."/>
            <person name="Sitrit Y."/>
            <person name="Stielow B."/>
            <person name="Szollosi G."/>
            <person name="Zifcakova L."/>
            <person name="Stursova M."/>
            <person name="Spatafora J.W."/>
            <person name="Tedersoo L."/>
            <person name="Vaario L.-M."/>
            <person name="Yamada A."/>
            <person name="Yan M."/>
            <person name="Wang P."/>
            <person name="Xu J."/>
            <person name="Bruns T."/>
            <person name="Baldrian P."/>
            <person name="Vilgalys R."/>
            <person name="Henrissat B."/>
            <person name="Grigoriev I.V."/>
            <person name="Hibbett D."/>
            <person name="Nagy L.G."/>
            <person name="Martin F.M."/>
        </authorList>
    </citation>
    <scope>NUCLEOTIDE SEQUENCE</scope>
    <source>
        <strain evidence="1">BED1</strain>
    </source>
</reference>
<keyword evidence="2" id="KW-1185">Reference proteome</keyword>
<comment type="caution">
    <text evidence="1">The sequence shown here is derived from an EMBL/GenBank/DDBJ whole genome shotgun (WGS) entry which is preliminary data.</text>
</comment>
<protein>
    <submittedName>
        <fullName evidence="1">Uncharacterized protein</fullName>
    </submittedName>
</protein>
<dbReference type="Proteomes" id="UP001194468">
    <property type="component" value="Unassembled WGS sequence"/>
</dbReference>
<accession>A0AAD4G8K5</accession>
<dbReference type="EMBL" id="WHUW01000073">
    <property type="protein sequence ID" value="KAF8428461.1"/>
    <property type="molecule type" value="Genomic_DNA"/>
</dbReference>
<name>A0AAD4G8K5_BOLED</name>
<evidence type="ECO:0000313" key="1">
    <source>
        <dbReference type="EMBL" id="KAF8428461.1"/>
    </source>
</evidence>
<organism evidence="1 2">
    <name type="scientific">Boletus edulis BED1</name>
    <dbReference type="NCBI Taxonomy" id="1328754"/>
    <lineage>
        <taxon>Eukaryota</taxon>
        <taxon>Fungi</taxon>
        <taxon>Dikarya</taxon>
        <taxon>Basidiomycota</taxon>
        <taxon>Agaricomycotina</taxon>
        <taxon>Agaricomycetes</taxon>
        <taxon>Agaricomycetidae</taxon>
        <taxon>Boletales</taxon>
        <taxon>Boletineae</taxon>
        <taxon>Boletaceae</taxon>
        <taxon>Boletoideae</taxon>
        <taxon>Boletus</taxon>
    </lineage>
</organism>